<name>A0A8J2VD93_9BACL</name>
<dbReference type="EMBL" id="BMHQ01000002">
    <property type="protein sequence ID" value="GGE06770.1"/>
    <property type="molecule type" value="Genomic_DNA"/>
</dbReference>
<keyword evidence="3" id="KW-1185">Reference proteome</keyword>
<reference evidence="2" key="1">
    <citation type="journal article" date="2014" name="Int. J. Syst. Evol. Microbiol.">
        <title>Complete genome sequence of Corynebacterium casei LMG S-19264T (=DSM 44701T), isolated from a smear-ripened cheese.</title>
        <authorList>
            <consortium name="US DOE Joint Genome Institute (JGI-PGF)"/>
            <person name="Walter F."/>
            <person name="Albersmeier A."/>
            <person name="Kalinowski J."/>
            <person name="Ruckert C."/>
        </authorList>
    </citation>
    <scope>NUCLEOTIDE SEQUENCE</scope>
    <source>
        <strain evidence="2">CGMCC 1.15179</strain>
    </source>
</reference>
<evidence type="ECO:0000313" key="2">
    <source>
        <dbReference type="EMBL" id="GGE06770.1"/>
    </source>
</evidence>
<comment type="caution">
    <text evidence="2">The sequence shown here is derived from an EMBL/GenBank/DDBJ whole genome shotgun (WGS) entry which is preliminary data.</text>
</comment>
<gene>
    <name evidence="2" type="ORF">GCM10011571_04900</name>
</gene>
<reference evidence="2" key="2">
    <citation type="submission" date="2020-09" db="EMBL/GenBank/DDBJ databases">
        <authorList>
            <person name="Sun Q."/>
            <person name="Zhou Y."/>
        </authorList>
    </citation>
    <scope>NUCLEOTIDE SEQUENCE</scope>
    <source>
        <strain evidence="2">CGMCC 1.15179</strain>
    </source>
</reference>
<keyword evidence="1" id="KW-0732">Signal</keyword>
<evidence type="ECO:0000256" key="1">
    <source>
        <dbReference type="SAM" id="SignalP"/>
    </source>
</evidence>
<organism evidence="2 3">
    <name type="scientific">Marinithermofilum abyssi</name>
    <dbReference type="NCBI Taxonomy" id="1571185"/>
    <lineage>
        <taxon>Bacteria</taxon>
        <taxon>Bacillati</taxon>
        <taxon>Bacillota</taxon>
        <taxon>Bacilli</taxon>
        <taxon>Bacillales</taxon>
        <taxon>Thermoactinomycetaceae</taxon>
        <taxon>Marinithermofilum</taxon>
    </lineage>
</organism>
<proteinExistence type="predicted"/>
<dbReference type="Proteomes" id="UP000625210">
    <property type="component" value="Unassembled WGS sequence"/>
</dbReference>
<dbReference type="RefSeq" id="WP_188646342.1">
    <property type="nucleotide sequence ID" value="NZ_BMHQ01000002.1"/>
</dbReference>
<evidence type="ECO:0000313" key="3">
    <source>
        <dbReference type="Proteomes" id="UP000625210"/>
    </source>
</evidence>
<dbReference type="AlphaFoldDB" id="A0A8J2VD93"/>
<feature type="signal peptide" evidence="1">
    <location>
        <begin position="1"/>
        <end position="27"/>
    </location>
</feature>
<protein>
    <submittedName>
        <fullName evidence="2">Uncharacterized protein</fullName>
    </submittedName>
</protein>
<sequence>MTQANWFRWLLAAIVVVPLLGSQPVSAAEKEVSVESLEEHLHLAMEKAEKKEMSAVAKEMDAFHEKWEKVEEGIEFP</sequence>
<accession>A0A8J2VD93</accession>
<feature type="chain" id="PRO_5035228840" evidence="1">
    <location>
        <begin position="28"/>
        <end position="77"/>
    </location>
</feature>